<evidence type="ECO:0000313" key="2">
    <source>
        <dbReference type="EMBL" id="KAB7892566.1"/>
    </source>
</evidence>
<feature type="transmembrane region" description="Helical" evidence="1">
    <location>
        <begin position="18"/>
        <end position="35"/>
    </location>
</feature>
<keyword evidence="1" id="KW-0812">Transmembrane</keyword>
<proteinExistence type="predicted"/>
<comment type="caution">
    <text evidence="2">The sequence shown here is derived from an EMBL/GenBank/DDBJ whole genome shotgun (WGS) entry which is preliminary data.</text>
</comment>
<accession>A0ABQ6VPC8</accession>
<dbReference type="RefSeq" id="WP_152187745.1">
    <property type="nucleotide sequence ID" value="NZ_WFKI01000011.1"/>
</dbReference>
<keyword evidence="3" id="KW-1185">Reference proteome</keyword>
<protein>
    <submittedName>
        <fullName evidence="2">Uncharacterized protein</fullName>
    </submittedName>
</protein>
<sequence>MLSQIENSFLKSEIKVKIQLFILPLLCIYFYFYFFDYKKDSLVFKSTNLNSLISKKFTGSYLELNKDIETFCLSKKININAIDYNKNNLLIKGRTSLNKINKLIVKIEYINNFSKITSLNLEKTAKHNLYNFEINSEFKKYYIKEKIQKVEEKLKVAKQNLDNFHLKAIISNHILLNNKWYTKNDFIGKYKVLKIEKNLVVLNYKQKNIKIRLNKNE</sequence>
<dbReference type="Proteomes" id="UP000461010">
    <property type="component" value="Unassembled WGS sequence"/>
</dbReference>
<dbReference type="EMBL" id="WFKJ01000003">
    <property type="protein sequence ID" value="KAB7892566.1"/>
    <property type="molecule type" value="Genomic_DNA"/>
</dbReference>
<gene>
    <name evidence="2" type="ORF">GBG18_01540</name>
</gene>
<keyword evidence="1" id="KW-0472">Membrane</keyword>
<keyword evidence="1" id="KW-1133">Transmembrane helix</keyword>
<evidence type="ECO:0000313" key="3">
    <source>
        <dbReference type="Proteomes" id="UP000461010"/>
    </source>
</evidence>
<organism evidence="2 3">
    <name type="scientific">Poseidonibacter ostreae</name>
    <dbReference type="NCBI Taxonomy" id="2654171"/>
    <lineage>
        <taxon>Bacteria</taxon>
        <taxon>Pseudomonadati</taxon>
        <taxon>Campylobacterota</taxon>
        <taxon>Epsilonproteobacteria</taxon>
        <taxon>Campylobacterales</taxon>
        <taxon>Arcobacteraceae</taxon>
        <taxon>Poseidonibacter</taxon>
    </lineage>
</organism>
<name>A0ABQ6VPC8_9BACT</name>
<evidence type="ECO:0000256" key="1">
    <source>
        <dbReference type="SAM" id="Phobius"/>
    </source>
</evidence>
<reference evidence="2 3" key="1">
    <citation type="submission" date="2019-10" db="EMBL/GenBank/DDBJ databases">
        <title>Poseidonibacter ostreae sp. nov., isolated from the gut of the Ostrea denselamellosa.</title>
        <authorList>
            <person name="Choi A."/>
        </authorList>
    </citation>
    <scope>NUCLEOTIDE SEQUENCE [LARGE SCALE GENOMIC DNA]</scope>
    <source>
        <strain evidence="2 3">SJOD-M-5</strain>
    </source>
</reference>